<proteinExistence type="predicted"/>
<dbReference type="AlphaFoldDB" id="A0A0H5PZV0"/>
<evidence type="ECO:0008006" key="3">
    <source>
        <dbReference type="Google" id="ProtNLM"/>
    </source>
</evidence>
<evidence type="ECO:0000256" key="1">
    <source>
        <dbReference type="SAM" id="MobiDB-lite"/>
    </source>
</evidence>
<dbReference type="PANTHER" id="PTHR12994">
    <property type="entry name" value="SECERNIN"/>
    <property type="match status" value="1"/>
</dbReference>
<accession>A0A0H5PZV0</accession>
<feature type="region of interest" description="Disordered" evidence="1">
    <location>
        <begin position="258"/>
        <end position="293"/>
    </location>
</feature>
<dbReference type="InterPro" id="IPR005322">
    <property type="entry name" value="Peptidase_C69"/>
</dbReference>
<dbReference type="Gene3D" id="3.60.60.10">
    <property type="entry name" value="Penicillin V Acylase, Chain A"/>
    <property type="match status" value="1"/>
</dbReference>
<dbReference type="EMBL" id="LN853197">
    <property type="protein sequence ID" value="CRY95251.1"/>
    <property type="molecule type" value="Genomic_DNA"/>
</dbReference>
<dbReference type="PANTHER" id="PTHR12994:SF17">
    <property type="entry name" value="LD30995P"/>
    <property type="match status" value="1"/>
</dbReference>
<organism evidence="2">
    <name type="scientific">uncultured prokaryote</name>
    <dbReference type="NCBI Taxonomy" id="198431"/>
    <lineage>
        <taxon>unclassified sequences</taxon>
        <taxon>environmental samples</taxon>
    </lineage>
</organism>
<name>A0A0H5PZV0_9ZZZZ</name>
<reference evidence="2" key="2">
    <citation type="submission" date="2015-07" db="EMBL/GenBank/DDBJ databases">
        <title>Plasmids, circular viruses and viroids from rat gut.</title>
        <authorList>
            <person name="Jorgensen T.J."/>
            <person name="Hansen M.A."/>
            <person name="Xu Z."/>
            <person name="Tabak M.A."/>
            <person name="Sorensen S.J."/>
            <person name="Hansen L.H."/>
        </authorList>
    </citation>
    <scope>NUCLEOTIDE SEQUENCE</scope>
    <source>
        <strain evidence="2">RGRH0565</strain>
    </source>
</reference>
<dbReference type="GO" id="GO:0016805">
    <property type="term" value="F:dipeptidase activity"/>
    <property type="evidence" value="ECO:0007669"/>
    <property type="project" value="InterPro"/>
</dbReference>
<dbReference type="GO" id="GO:0006508">
    <property type="term" value="P:proteolysis"/>
    <property type="evidence" value="ECO:0007669"/>
    <property type="project" value="InterPro"/>
</dbReference>
<dbReference type="Pfam" id="PF03577">
    <property type="entry name" value="Peptidase_C69"/>
    <property type="match status" value="1"/>
</dbReference>
<evidence type="ECO:0000313" key="2">
    <source>
        <dbReference type="EMBL" id="CRY95251.1"/>
    </source>
</evidence>
<protein>
    <recommendedName>
        <fullName evidence="3">Dipeptidase</fullName>
    </recommendedName>
</protein>
<sequence>MRRHIIPAALAVALAGFAFPALACTNLIATKGAMADGSNVVTYAADSHSLYGELYHQPAADHAKGAMRKVYEWDTGKYMGEIPEVAHTYNVVGNMNEHQLVIAESTWGGRKECADTTGQAIIDYGSLIYITLQRAKTAREAIDIMADLVDKYGYASSGESFSIADKDEVWVMELIGKGAEKGAVWIAVRIPDGAISGHANQPRIRQVDFKDKKNVRYSKDVVDFARKKGWYKGKDKDFSFADVYEDYDYGTLRGCDARATSPGSDHPAPAQDTSRAASSSRGCGPAVCAGVRA</sequence>
<dbReference type="GO" id="GO:0070004">
    <property type="term" value="F:cysteine-type exopeptidase activity"/>
    <property type="evidence" value="ECO:0007669"/>
    <property type="project" value="InterPro"/>
</dbReference>
<feature type="compositionally biased region" description="Polar residues" evidence="1">
    <location>
        <begin position="271"/>
        <end position="281"/>
    </location>
</feature>
<reference evidence="2" key="1">
    <citation type="submission" date="2015-06" db="EMBL/GenBank/DDBJ databases">
        <authorList>
            <person name="Joergensen T."/>
        </authorList>
    </citation>
    <scope>NUCLEOTIDE SEQUENCE</scope>
    <source>
        <strain evidence="2">RGRH0565</strain>
    </source>
</reference>